<keyword evidence="1" id="KW-0808">Transferase</keyword>
<dbReference type="Pfam" id="PF01501">
    <property type="entry name" value="Glyco_transf_8"/>
    <property type="match status" value="1"/>
</dbReference>
<dbReference type="InterPro" id="IPR050587">
    <property type="entry name" value="GNT1/Glycosyltrans_8"/>
</dbReference>
<dbReference type="Proteomes" id="UP001479436">
    <property type="component" value="Unassembled WGS sequence"/>
</dbReference>
<protein>
    <submittedName>
        <fullName evidence="1">Glycogenin glucosyltransferase, variant 2</fullName>
        <ecNumber evidence="1">2.4.1.186</ecNumber>
    </submittedName>
</protein>
<dbReference type="SUPFAM" id="SSF53448">
    <property type="entry name" value="Nucleotide-diphospho-sugar transferases"/>
    <property type="match status" value="1"/>
</dbReference>
<organism evidence="1 2">
    <name type="scientific">Basidiobolus ranarum</name>
    <dbReference type="NCBI Taxonomy" id="34480"/>
    <lineage>
        <taxon>Eukaryota</taxon>
        <taxon>Fungi</taxon>
        <taxon>Fungi incertae sedis</taxon>
        <taxon>Zoopagomycota</taxon>
        <taxon>Entomophthoromycotina</taxon>
        <taxon>Basidiobolomycetes</taxon>
        <taxon>Basidiobolales</taxon>
        <taxon>Basidiobolaceae</taxon>
        <taxon>Basidiobolus</taxon>
    </lineage>
</organism>
<dbReference type="EMBL" id="JASJQH010000330">
    <property type="protein sequence ID" value="KAK9765003.1"/>
    <property type="molecule type" value="Genomic_DNA"/>
</dbReference>
<gene>
    <name evidence="1" type="primary">GLG2</name>
    <name evidence="1" type="ORF">K7432_007010</name>
</gene>
<dbReference type="EC" id="2.4.1.186" evidence="1"/>
<name>A0ABR2WU37_9FUNG</name>
<keyword evidence="1" id="KW-0328">Glycosyltransferase</keyword>
<evidence type="ECO:0000313" key="1">
    <source>
        <dbReference type="EMBL" id="KAK9765003.1"/>
    </source>
</evidence>
<dbReference type="CDD" id="cd02537">
    <property type="entry name" value="GT8_Glycogenin"/>
    <property type="match status" value="1"/>
</dbReference>
<dbReference type="InterPro" id="IPR029044">
    <property type="entry name" value="Nucleotide-diphossugar_trans"/>
</dbReference>
<sequence>MDAYITLITNDAYSLGARVLAQTLRESATSKRIVCLYTPTVTLPVRKEMSVFFDELIAVEPIDSKDSENLHLLGRAELGITFTKIHLWRLTQYRKIVFLDADTLPLRNVDELFELKADFSACPDAGWPDCFNSGVFVCTPSQETYEELVHLAATEGSFDGGDQGLLNLYFNNWSRISFTYNVTPNAFYSYAPAYNHFRNSISIVHFIGSHKPWGLRRFQDGQPMILGNVNEEYVTLVSKWWAAFDRSKEYLLEKSVRKQYFTFSVKTNRLNFLSIFCVFRCLNMFQMNSFNPTLPRYLILKELASIHHHHLLLKSPTT</sequence>
<keyword evidence="2" id="KW-1185">Reference proteome</keyword>
<comment type="caution">
    <text evidence="1">The sequence shown here is derived from an EMBL/GenBank/DDBJ whole genome shotgun (WGS) entry which is preliminary data.</text>
</comment>
<proteinExistence type="predicted"/>
<dbReference type="InterPro" id="IPR002495">
    <property type="entry name" value="Glyco_trans_8"/>
</dbReference>
<reference evidence="1 2" key="1">
    <citation type="submission" date="2023-04" db="EMBL/GenBank/DDBJ databases">
        <title>Genome of Basidiobolus ranarum AG-B5.</title>
        <authorList>
            <person name="Stajich J.E."/>
            <person name="Carter-House D."/>
            <person name="Gryganskyi A."/>
        </authorList>
    </citation>
    <scope>NUCLEOTIDE SEQUENCE [LARGE SCALE GENOMIC DNA]</scope>
    <source>
        <strain evidence="1 2">AG-B5</strain>
    </source>
</reference>
<accession>A0ABR2WU37</accession>
<dbReference type="Gene3D" id="3.90.550.10">
    <property type="entry name" value="Spore Coat Polysaccharide Biosynthesis Protein SpsA, Chain A"/>
    <property type="match status" value="1"/>
</dbReference>
<evidence type="ECO:0000313" key="2">
    <source>
        <dbReference type="Proteomes" id="UP001479436"/>
    </source>
</evidence>
<dbReference type="PANTHER" id="PTHR11183">
    <property type="entry name" value="GLYCOGENIN SUBFAMILY MEMBER"/>
    <property type="match status" value="1"/>
</dbReference>
<dbReference type="GO" id="GO:0008466">
    <property type="term" value="F:glycogenin glucosyltransferase activity"/>
    <property type="evidence" value="ECO:0007669"/>
    <property type="project" value="UniProtKB-EC"/>
</dbReference>